<feature type="domain" description="PFL" evidence="5">
    <location>
        <begin position="2"/>
        <end position="666"/>
    </location>
</feature>
<dbReference type="Pfam" id="PF02901">
    <property type="entry name" value="PFL-like"/>
    <property type="match status" value="1"/>
</dbReference>
<evidence type="ECO:0000313" key="7">
    <source>
        <dbReference type="Proteomes" id="UP001298681"/>
    </source>
</evidence>
<dbReference type="PROSITE" id="PS51149">
    <property type="entry name" value="GLY_RADICAL_2"/>
    <property type="match status" value="1"/>
</dbReference>
<dbReference type="InterPro" id="IPR051215">
    <property type="entry name" value="GRE"/>
</dbReference>
<evidence type="ECO:0000259" key="4">
    <source>
        <dbReference type="PROSITE" id="PS51149"/>
    </source>
</evidence>
<evidence type="ECO:0008006" key="8">
    <source>
        <dbReference type="Google" id="ProtNLM"/>
    </source>
</evidence>
<dbReference type="Pfam" id="PF01228">
    <property type="entry name" value="Gly_radical"/>
    <property type="match status" value="1"/>
</dbReference>
<evidence type="ECO:0000313" key="6">
    <source>
        <dbReference type="EMBL" id="MCG4610926.1"/>
    </source>
</evidence>
<keyword evidence="1 3" id="KW-0556">Organic radical</keyword>
<dbReference type="RefSeq" id="WP_195560235.1">
    <property type="nucleotide sequence ID" value="NZ_JAKNHQ010000009.1"/>
</dbReference>
<gene>
    <name evidence="6" type="ORF">L0P57_08260</name>
</gene>
<dbReference type="SUPFAM" id="SSF51998">
    <property type="entry name" value="PFL-like glycyl radical enzymes"/>
    <property type="match status" value="1"/>
</dbReference>
<dbReference type="PROSITE" id="PS51554">
    <property type="entry name" value="PFL"/>
    <property type="match status" value="1"/>
</dbReference>
<evidence type="ECO:0000259" key="5">
    <source>
        <dbReference type="PROSITE" id="PS51554"/>
    </source>
</evidence>
<evidence type="ECO:0000256" key="3">
    <source>
        <dbReference type="PROSITE-ProRule" id="PRU00493"/>
    </source>
</evidence>
<dbReference type="EMBL" id="JAKNHQ010000009">
    <property type="protein sequence ID" value="MCG4610926.1"/>
    <property type="molecule type" value="Genomic_DNA"/>
</dbReference>
<sequence length="795" mass="89580">MTRTQRIKDYIRSYPPEICMERGRIYTEEFFSHPERPLVIRRAEAFARYLREMTIYIGDDDLLVGNTASKPLAAALFPEFAVDWIEEELDTFEKRDRQRFIVPPELHDEILSMCEKWKGYTHYDRVGYNLKNTIGEYLIGEQHPSVNETMIIEHNQNGDGHIIPDYVKLLDIGLEGVIDEAQRNLALLREDDPEYLEKKAFLESVVICMQGALDYADRLAKLAFEKAKSAPTPERRAELTEIARICAKVPRKAPDTFYEALQFVLFIHLMIQMESNGHSISMGRMDSYLKKYYDRDRAAGRIDAAFAQQLCECFLLKCFEANKLRDWGTTENLGGNQLFQTITLGGQTQDGKTAVNELSYIFLEALGNTNMNIPTVIVSMGSTTPLEFYEAALRALVRHGGGMPAFFNDDVAVDMMVRAGIPLSDARNWAGMGCSEVRIPGKHGTGVTPVYVNVMKLLELALHDGYNPNTGKCLCPSSRPFVECRNLKEVIALWEEQLDFYLPFIPRIERAIAESYYTLTPTPFLSGVVDYRIEMGKDISWGRGPNYNDTIVHAHGYPNAANALEALERVCFKDQKYTLKEVMEAIDENFASDKGMAIRKALLNAPKFGNDDDEVDDLCRDLFTILPAKMRQFTPLRGGQFGCTAQTVVMNVTDGAVVGATPDGRRAGESLADNMSPTPGTDLQGITGVFNSLAKIDHALMDNGSILNIRFHPSALNSPEKIEKIAQAIAVYFEKGGFQVQFNVVGREVLLDAQQHPENYRSLVVKVAGFSCFYCELEKKWQDHLIARTEYDAFA</sequence>
<organism evidence="6 7">
    <name type="scientific">Anaeromassilibacillus senegalensis</name>
    <dbReference type="NCBI Taxonomy" id="1673717"/>
    <lineage>
        <taxon>Bacteria</taxon>
        <taxon>Bacillati</taxon>
        <taxon>Bacillota</taxon>
        <taxon>Clostridia</taxon>
        <taxon>Eubacteriales</taxon>
        <taxon>Acutalibacteraceae</taxon>
        <taxon>Anaeromassilibacillus</taxon>
    </lineage>
</organism>
<comment type="caution">
    <text evidence="6">The sequence shown here is derived from an EMBL/GenBank/DDBJ whole genome shotgun (WGS) entry which is preliminary data.</text>
</comment>
<dbReference type="InterPro" id="IPR004184">
    <property type="entry name" value="PFL_dom"/>
</dbReference>
<reference evidence="6 7" key="1">
    <citation type="submission" date="2022-01" db="EMBL/GenBank/DDBJ databases">
        <title>Collection of gut derived symbiotic bacterial strains cultured from healthy donors.</title>
        <authorList>
            <person name="Lin H."/>
            <person name="Kohout C."/>
            <person name="Waligurski E."/>
            <person name="Pamer E.G."/>
        </authorList>
    </citation>
    <scope>NUCLEOTIDE SEQUENCE [LARGE SCALE GENOMIC DNA]</scope>
    <source>
        <strain evidence="6 7">DFI.7.58</strain>
    </source>
</reference>
<proteinExistence type="predicted"/>
<dbReference type="Proteomes" id="UP001298681">
    <property type="component" value="Unassembled WGS sequence"/>
</dbReference>
<dbReference type="Gene3D" id="3.20.70.20">
    <property type="match status" value="1"/>
</dbReference>
<feature type="domain" description="Glycine radical" evidence="4">
    <location>
        <begin position="673"/>
        <end position="794"/>
    </location>
</feature>
<evidence type="ECO:0000256" key="1">
    <source>
        <dbReference type="ARBA" id="ARBA00022818"/>
    </source>
</evidence>
<name>A0ABS9MK31_9FIRM</name>
<dbReference type="PANTHER" id="PTHR43641">
    <property type="entry name" value="FORMATE ACETYLTRANSFERASE 3-RELATED"/>
    <property type="match status" value="1"/>
</dbReference>
<dbReference type="PANTHER" id="PTHR43641:SF2">
    <property type="entry name" value="DEHYDRATASE YBIW-RELATED"/>
    <property type="match status" value="1"/>
</dbReference>
<keyword evidence="2" id="KW-0456">Lyase</keyword>
<keyword evidence="7" id="KW-1185">Reference proteome</keyword>
<evidence type="ECO:0000256" key="2">
    <source>
        <dbReference type="ARBA" id="ARBA00023239"/>
    </source>
</evidence>
<dbReference type="InterPro" id="IPR001150">
    <property type="entry name" value="Gly_radical"/>
</dbReference>
<accession>A0ABS9MK31</accession>
<protein>
    <recommendedName>
        <fullName evidence="8">Formate C-acetyltransferase/glycerol dehydratase family glycyl radical enzyme</fullName>
    </recommendedName>
</protein>
<feature type="modified residue" description="Glycine radical" evidence="3">
    <location>
        <position position="769"/>
    </location>
</feature>